<name>A0ACC2AAZ9_DIPCM</name>
<keyword evidence="2" id="KW-1185">Reference proteome</keyword>
<organism evidence="1 2">
    <name type="scientific">Diphasiastrum complanatum</name>
    <name type="common">Issler's clubmoss</name>
    <name type="synonym">Lycopodium complanatum</name>
    <dbReference type="NCBI Taxonomy" id="34168"/>
    <lineage>
        <taxon>Eukaryota</taxon>
        <taxon>Viridiplantae</taxon>
        <taxon>Streptophyta</taxon>
        <taxon>Embryophyta</taxon>
        <taxon>Tracheophyta</taxon>
        <taxon>Lycopodiopsida</taxon>
        <taxon>Lycopodiales</taxon>
        <taxon>Lycopodiaceae</taxon>
        <taxon>Lycopodioideae</taxon>
        <taxon>Diphasiastrum</taxon>
    </lineage>
</organism>
<proteinExistence type="predicted"/>
<evidence type="ECO:0000313" key="2">
    <source>
        <dbReference type="Proteomes" id="UP001162992"/>
    </source>
</evidence>
<reference evidence="2" key="1">
    <citation type="journal article" date="2024" name="Proc. Natl. Acad. Sci. U.S.A.">
        <title>Extraordinary preservation of gene collinearity over three hundred million years revealed in homosporous lycophytes.</title>
        <authorList>
            <person name="Li C."/>
            <person name="Wickell D."/>
            <person name="Kuo L.Y."/>
            <person name="Chen X."/>
            <person name="Nie B."/>
            <person name="Liao X."/>
            <person name="Peng D."/>
            <person name="Ji J."/>
            <person name="Jenkins J."/>
            <person name="Williams M."/>
            <person name="Shu S."/>
            <person name="Plott C."/>
            <person name="Barry K."/>
            <person name="Rajasekar S."/>
            <person name="Grimwood J."/>
            <person name="Han X."/>
            <person name="Sun S."/>
            <person name="Hou Z."/>
            <person name="He W."/>
            <person name="Dai G."/>
            <person name="Sun C."/>
            <person name="Schmutz J."/>
            <person name="Leebens-Mack J.H."/>
            <person name="Li F.W."/>
            <person name="Wang L."/>
        </authorList>
    </citation>
    <scope>NUCLEOTIDE SEQUENCE [LARGE SCALE GENOMIC DNA]</scope>
    <source>
        <strain evidence="2">cv. PW_Plant_1</strain>
    </source>
</reference>
<protein>
    <submittedName>
        <fullName evidence="1">Uncharacterized protein</fullName>
    </submittedName>
</protein>
<evidence type="ECO:0000313" key="1">
    <source>
        <dbReference type="EMBL" id="KAJ7514029.1"/>
    </source>
</evidence>
<accession>A0ACC2AAZ9</accession>
<dbReference type="EMBL" id="CM055114">
    <property type="protein sequence ID" value="KAJ7514029.1"/>
    <property type="molecule type" value="Genomic_DNA"/>
</dbReference>
<dbReference type="Proteomes" id="UP001162992">
    <property type="component" value="Chromosome 23"/>
</dbReference>
<sequence length="477" mass="53756">MAVEVAGRLRSGQFVCIQKASARLHRHVNIQILNAKSERILSSSAKSSLRNCNYFSEGNVILRHHSVEHSRRKAVVVTAKTMAEKTPLRLERKYVLTEDQLSKAKAAMDAFLNSVHANLEKREGTSPYYLLHEAGDAVYGNVLLFHGFSMTPEQCRRLAQYLFENGFNVYQCSLAGHSFANPNQNWPQVHLKLQWKYKIRQKVFSDPALVEAMRSFDITQDKFEFIHKKILSLSSDQAAIIAAIIHEDEKSEPFLRFYDSSHMQFLYEAEARLQEIESLPGPAFTVGLSVGGAVALGLAAAHPEKIAKVAAYSPFLKGFNELGRKVTLIAGPLDVKEIRWVPNLTFSASCLVAADLHGHHVRQEHNIKVLSRMPTFVMLTELDDSADFLTDQQFIASVRLSSGQHGPPHLDGFYSRSEKVPHAMIDPTEESQGMTNKYWATLYQETFRFLTESIVNENQLHSLEQDPKLPQVAPLLK</sequence>
<gene>
    <name evidence="1" type="ORF">O6H91_23G023100</name>
</gene>
<comment type="caution">
    <text evidence="1">The sequence shown here is derived from an EMBL/GenBank/DDBJ whole genome shotgun (WGS) entry which is preliminary data.</text>
</comment>